<feature type="domain" description="Vitamin K-dependent gamma-carboxylase lumenal" evidence="1">
    <location>
        <begin position="1"/>
        <end position="105"/>
    </location>
</feature>
<organism evidence="2 3">
    <name type="scientific">Bizionia arctica</name>
    <dbReference type="NCBI Taxonomy" id="1495645"/>
    <lineage>
        <taxon>Bacteria</taxon>
        <taxon>Pseudomonadati</taxon>
        <taxon>Bacteroidota</taxon>
        <taxon>Flavobacteriia</taxon>
        <taxon>Flavobacteriales</taxon>
        <taxon>Flavobacteriaceae</taxon>
        <taxon>Bizionia</taxon>
    </lineage>
</organism>
<keyword evidence="3" id="KW-1185">Reference proteome</keyword>
<dbReference type="Proteomes" id="UP000625976">
    <property type="component" value="Unassembled WGS sequence"/>
</dbReference>
<dbReference type="EMBL" id="BMFQ01000001">
    <property type="protein sequence ID" value="GGG35005.1"/>
    <property type="molecule type" value="Genomic_DNA"/>
</dbReference>
<dbReference type="InterPro" id="IPR053935">
    <property type="entry name" value="VKGC_lumenal_dom"/>
</dbReference>
<dbReference type="AlphaFoldDB" id="A0A917LK95"/>
<reference evidence="2" key="2">
    <citation type="submission" date="2020-09" db="EMBL/GenBank/DDBJ databases">
        <authorList>
            <person name="Sun Q."/>
            <person name="Zhou Y."/>
        </authorList>
    </citation>
    <scope>NUCLEOTIDE SEQUENCE</scope>
    <source>
        <strain evidence="2">CGMCC 1.12751</strain>
    </source>
</reference>
<accession>A0A917LK95</accession>
<protein>
    <recommendedName>
        <fullName evidence="1">Vitamin K-dependent gamma-carboxylase lumenal domain-containing protein</fullName>
    </recommendedName>
</protein>
<evidence type="ECO:0000313" key="2">
    <source>
        <dbReference type="EMBL" id="GGG35005.1"/>
    </source>
</evidence>
<proteinExistence type="predicted"/>
<name>A0A917LK95_9FLAO</name>
<gene>
    <name evidence="2" type="ORF">GCM10010976_03330</name>
</gene>
<comment type="caution">
    <text evidence="2">The sequence shown here is derived from an EMBL/GenBank/DDBJ whole genome shotgun (WGS) entry which is preliminary data.</text>
</comment>
<sequence>MLRSKQGHANYKVVNKKTLKSTNIKLHDYLSNKQVHLASTKPDVIWQFSQRLKEIYAEKGEDISVYVDCKIGINGSPYKQLVDPTVDLTTVPWNIFKHSEWLLPSQ</sequence>
<reference evidence="2" key="1">
    <citation type="journal article" date="2014" name="Int. J. Syst. Evol. Microbiol.">
        <title>Complete genome sequence of Corynebacterium casei LMG S-19264T (=DSM 44701T), isolated from a smear-ripened cheese.</title>
        <authorList>
            <consortium name="US DOE Joint Genome Institute (JGI-PGF)"/>
            <person name="Walter F."/>
            <person name="Albersmeier A."/>
            <person name="Kalinowski J."/>
            <person name="Ruckert C."/>
        </authorList>
    </citation>
    <scope>NUCLEOTIDE SEQUENCE</scope>
    <source>
        <strain evidence="2">CGMCC 1.12751</strain>
    </source>
</reference>
<dbReference type="Pfam" id="PF22777">
    <property type="entry name" value="VKGC_lumenal_dom"/>
    <property type="match status" value="1"/>
</dbReference>
<evidence type="ECO:0000313" key="3">
    <source>
        <dbReference type="Proteomes" id="UP000625976"/>
    </source>
</evidence>
<evidence type="ECO:0000259" key="1">
    <source>
        <dbReference type="Pfam" id="PF22777"/>
    </source>
</evidence>